<name>A0A3N9P2R8_9BACL</name>
<dbReference type="OrthoDB" id="2667274at2"/>
<feature type="region of interest" description="Disordered" evidence="1">
    <location>
        <begin position="49"/>
        <end position="80"/>
    </location>
</feature>
<organism evidence="2 3">
    <name type="scientific">Paenibacillus rhizophilus</name>
    <dbReference type="NCBI Taxonomy" id="1850366"/>
    <lineage>
        <taxon>Bacteria</taxon>
        <taxon>Bacillati</taxon>
        <taxon>Bacillota</taxon>
        <taxon>Bacilli</taxon>
        <taxon>Bacillales</taxon>
        <taxon>Paenibacillaceae</taxon>
        <taxon>Paenibacillus</taxon>
    </lineage>
</organism>
<accession>A0A3N9P2R8</accession>
<feature type="compositionally biased region" description="Basic and acidic residues" evidence="1">
    <location>
        <begin position="61"/>
        <end position="80"/>
    </location>
</feature>
<evidence type="ECO:0000256" key="1">
    <source>
        <dbReference type="SAM" id="MobiDB-lite"/>
    </source>
</evidence>
<dbReference type="Proteomes" id="UP000282529">
    <property type="component" value="Unassembled WGS sequence"/>
</dbReference>
<comment type="caution">
    <text evidence="2">The sequence shown here is derived from an EMBL/GenBank/DDBJ whole genome shotgun (WGS) entry which is preliminary data.</text>
</comment>
<dbReference type="RefSeq" id="WP_124696609.1">
    <property type="nucleotide sequence ID" value="NZ_JBHUFE010000036.1"/>
</dbReference>
<sequence>MSERLISADKLLKAMKDRVNVLLRDADPGYDVHPVVNALENYIERIESGTFDPTPVQPDIKPGDKVRHKDHPEYGEGKVRTKRNELNEVYVTFYRTQAHFGLDKLEVIHNGD</sequence>
<reference evidence="2 3" key="1">
    <citation type="submission" date="2018-11" db="EMBL/GenBank/DDBJ databases">
        <title>Genome sequence of strain 7197.</title>
        <authorList>
            <person name="Gao J."/>
            <person name="Sun J."/>
        </authorList>
    </citation>
    <scope>NUCLEOTIDE SEQUENCE [LARGE SCALE GENOMIC DNA]</scope>
    <source>
        <strain evidence="2 3">7197</strain>
    </source>
</reference>
<protein>
    <submittedName>
        <fullName evidence="2">Uncharacterized protein</fullName>
    </submittedName>
</protein>
<evidence type="ECO:0000313" key="3">
    <source>
        <dbReference type="Proteomes" id="UP000282529"/>
    </source>
</evidence>
<keyword evidence="3" id="KW-1185">Reference proteome</keyword>
<proteinExistence type="predicted"/>
<dbReference type="AlphaFoldDB" id="A0A3N9P2R8"/>
<evidence type="ECO:0000313" key="2">
    <source>
        <dbReference type="EMBL" id="RQW10029.1"/>
    </source>
</evidence>
<gene>
    <name evidence="2" type="ORF">EH198_16475</name>
</gene>
<dbReference type="EMBL" id="RQPI01000010">
    <property type="protein sequence ID" value="RQW10029.1"/>
    <property type="molecule type" value="Genomic_DNA"/>
</dbReference>